<dbReference type="Pfam" id="PF13114">
    <property type="entry name" value="RecO_N_2"/>
    <property type="match status" value="1"/>
</dbReference>
<dbReference type="InterPro" id="IPR022572">
    <property type="entry name" value="DNA_rep/recomb_RecO_N"/>
</dbReference>
<gene>
    <name evidence="2" type="ORF">SMN_0697</name>
</gene>
<evidence type="ECO:0000313" key="3">
    <source>
        <dbReference type="Proteomes" id="UP000323483"/>
    </source>
</evidence>
<accession>A0ABX5Z1X9</accession>
<name>A0ABX5Z1X9_SULMU</name>
<dbReference type="EMBL" id="CP042966">
    <property type="protein sequence ID" value="QEH05474.1"/>
    <property type="molecule type" value="Genomic_DNA"/>
</dbReference>
<sequence>MLKFFMQGYIINLNRVKDEDLIVTILTQTSIKTLYRFYGARHSTIHLGYKIDFEAIPSLKSSIPQLRSIMHLGTPWNNQRERMLIWQPFIRLFYTHLKDVATIDSFYFDLLEACSTIWQKQNPKRVAIEAYIKLLIYEGRLHDDFICFNCEERIENDLTLIRGFLPAHKLCAWNQTFDLLHVKQLFEEQSTIALDDEQIDVLWKILLEGF</sequence>
<proteinExistence type="predicted"/>
<keyword evidence="3" id="KW-1185">Reference proteome</keyword>
<organism evidence="2 3">
    <name type="scientific">Sulfurospirillum multivorans</name>
    <name type="common">Dehalospirillum multivorans</name>
    <dbReference type="NCBI Taxonomy" id="66821"/>
    <lineage>
        <taxon>Bacteria</taxon>
        <taxon>Pseudomonadati</taxon>
        <taxon>Campylobacterota</taxon>
        <taxon>Epsilonproteobacteria</taxon>
        <taxon>Campylobacterales</taxon>
        <taxon>Sulfurospirillaceae</taxon>
        <taxon>Sulfurospirillum</taxon>
    </lineage>
</organism>
<dbReference type="Proteomes" id="UP000323483">
    <property type="component" value="Chromosome"/>
</dbReference>
<evidence type="ECO:0000313" key="2">
    <source>
        <dbReference type="EMBL" id="QEH05474.1"/>
    </source>
</evidence>
<evidence type="ECO:0000259" key="1">
    <source>
        <dbReference type="Pfam" id="PF13114"/>
    </source>
</evidence>
<reference evidence="2" key="1">
    <citation type="submission" date="2019-08" db="EMBL/GenBank/DDBJ databases">
        <title>Organohalide respiration in Sulfurospirillum species is regulated by a two-component system as unraveled by comparative genomics, and transcriptomics, and regulator binding studies.</title>
        <authorList>
            <person name="Goris T."/>
            <person name="Esken J."/>
            <person name="Gadkari J."/>
            <person name="Bischler T."/>
            <person name="Foerstner K."/>
            <person name="Sharma C.M."/>
            <person name="Diekert G."/>
            <person name="Schubert T."/>
        </authorList>
    </citation>
    <scope>NUCLEOTIDE SEQUENCE [LARGE SCALE GENOMIC DNA]</scope>
    <source>
        <strain evidence="2">N</strain>
    </source>
</reference>
<dbReference type="NCBIfam" id="NF010483">
    <property type="entry name" value="PRK13908.1"/>
    <property type="match status" value="1"/>
</dbReference>
<protein>
    <submittedName>
        <fullName evidence="2">RecO domain-containing protein</fullName>
    </submittedName>
</protein>
<feature type="domain" description="DNA replication/recombination mediator RecO N-terminal" evidence="1">
    <location>
        <begin position="6"/>
        <end position="77"/>
    </location>
</feature>